<gene>
    <name evidence="3" type="ORF">NCGR_LOCUS12993</name>
</gene>
<feature type="region of interest" description="Disordered" evidence="2">
    <location>
        <begin position="1"/>
        <end position="66"/>
    </location>
</feature>
<feature type="compositionally biased region" description="Low complexity" evidence="2">
    <location>
        <begin position="1"/>
        <end position="16"/>
    </location>
</feature>
<dbReference type="InterPro" id="IPR005019">
    <property type="entry name" value="Adenine_glyco"/>
</dbReference>
<feature type="compositionally biased region" description="Basic and acidic residues" evidence="2">
    <location>
        <begin position="26"/>
        <end position="44"/>
    </location>
</feature>
<evidence type="ECO:0000256" key="1">
    <source>
        <dbReference type="PIRSR" id="PIRSR605019-1"/>
    </source>
</evidence>
<comment type="caution">
    <text evidence="3">The sequence shown here is derived from an EMBL/GenBank/DDBJ whole genome shotgun (WGS) entry which is preliminary data.</text>
</comment>
<dbReference type="OrthoDB" id="3941538at2759"/>
<dbReference type="Pfam" id="PF03352">
    <property type="entry name" value="Adenine_glyco"/>
    <property type="match status" value="1"/>
</dbReference>
<name>A0A811N1B2_9POAL</name>
<keyword evidence="4" id="KW-1185">Reference proteome</keyword>
<dbReference type="SUPFAM" id="SSF48150">
    <property type="entry name" value="DNA-glycosylase"/>
    <property type="match status" value="1"/>
</dbReference>
<proteinExistence type="predicted"/>
<dbReference type="InterPro" id="IPR011257">
    <property type="entry name" value="DNA_glycosylase"/>
</dbReference>
<dbReference type="GO" id="GO:0008725">
    <property type="term" value="F:DNA-3-methyladenine glycosylase activity"/>
    <property type="evidence" value="ECO:0007669"/>
    <property type="project" value="InterPro"/>
</dbReference>
<feature type="binding site" evidence="1">
    <location>
        <position position="367"/>
    </location>
    <ligand>
        <name>Zn(2+)</name>
        <dbReference type="ChEBI" id="CHEBI:29105"/>
    </ligand>
</feature>
<accession>A0A811N1B2</accession>
<dbReference type="GO" id="GO:0046872">
    <property type="term" value="F:metal ion binding"/>
    <property type="evidence" value="ECO:0007669"/>
    <property type="project" value="UniProtKB-KW"/>
</dbReference>
<keyword evidence="1" id="KW-0479">Metal-binding</keyword>
<evidence type="ECO:0008006" key="5">
    <source>
        <dbReference type="Google" id="ProtNLM"/>
    </source>
</evidence>
<sequence>MSAAAVAPRAPGASRRLSSQSPKPPGARDNKEPPPQREDADKAKDARRRLPPSLSALSPSPSPTRGAAASMLLRRAAGAGGRGSSSSYVHPSSSLSVSCASEASTESFCSRASTGRIGRRPAGPPVGAPRRRATGSAGPPSTRLAATSRKVASSSSVVVPGVAAAGTVQVVVPPAVVGLLNAEPTAASAGPPRCPWVTPNTDPCYAAFHDQEWGVPVHDDKKLFEMLTLSGALAEMAWPAILSKRDTFREVFMNFDPQLVAKLYEKKFLAPCSPASSLMSQHRLRIIIENARELLKVIDEFGSFDSYCWSFMSNKPMVGGYRHTREVPLRTAKADAISQDLMRRGFLGVGPTVVYAFMQAVGIANDHLVTCYRFEECCDIIESSAAPSEGYEGDNGKKPPPAAAAASDQEVSMLCGLVQCVTLKPSRAATAAMISIS</sequence>
<keyword evidence="1" id="KW-0862">Zinc</keyword>
<dbReference type="AlphaFoldDB" id="A0A811N1B2"/>
<dbReference type="Proteomes" id="UP000604825">
    <property type="component" value="Unassembled WGS sequence"/>
</dbReference>
<dbReference type="PANTHER" id="PTHR31116:SF7">
    <property type="entry name" value="OS09G0420300 PROTEIN"/>
    <property type="match status" value="1"/>
</dbReference>
<feature type="binding site" evidence="1">
    <location>
        <position position="194"/>
    </location>
    <ligand>
        <name>Zn(2+)</name>
        <dbReference type="ChEBI" id="CHEBI:29105"/>
    </ligand>
</feature>
<feature type="binding site" evidence="1">
    <location>
        <position position="371"/>
    </location>
    <ligand>
        <name>Zn(2+)</name>
        <dbReference type="ChEBI" id="CHEBI:29105"/>
    </ligand>
</feature>
<organism evidence="3 4">
    <name type="scientific">Miscanthus lutarioriparius</name>
    <dbReference type="NCBI Taxonomy" id="422564"/>
    <lineage>
        <taxon>Eukaryota</taxon>
        <taxon>Viridiplantae</taxon>
        <taxon>Streptophyta</taxon>
        <taxon>Embryophyta</taxon>
        <taxon>Tracheophyta</taxon>
        <taxon>Spermatophyta</taxon>
        <taxon>Magnoliopsida</taxon>
        <taxon>Liliopsida</taxon>
        <taxon>Poales</taxon>
        <taxon>Poaceae</taxon>
        <taxon>PACMAD clade</taxon>
        <taxon>Panicoideae</taxon>
        <taxon>Andropogonodae</taxon>
        <taxon>Andropogoneae</taxon>
        <taxon>Saccharinae</taxon>
        <taxon>Miscanthus</taxon>
    </lineage>
</organism>
<reference evidence="3" key="1">
    <citation type="submission" date="2020-10" db="EMBL/GenBank/DDBJ databases">
        <authorList>
            <person name="Han B."/>
            <person name="Lu T."/>
            <person name="Zhao Q."/>
            <person name="Huang X."/>
            <person name="Zhao Y."/>
        </authorList>
    </citation>
    <scope>NUCLEOTIDE SEQUENCE</scope>
</reference>
<protein>
    <recommendedName>
        <fullName evidence="5">DNA glycosylase superfamily protein</fullName>
    </recommendedName>
</protein>
<evidence type="ECO:0000313" key="3">
    <source>
        <dbReference type="EMBL" id="CAD6219264.1"/>
    </source>
</evidence>
<dbReference type="PANTHER" id="PTHR31116">
    <property type="entry name" value="OS04G0501200 PROTEIN"/>
    <property type="match status" value="1"/>
</dbReference>
<feature type="binding site" evidence="1">
    <location>
        <position position="209"/>
    </location>
    <ligand>
        <name>Zn(2+)</name>
        <dbReference type="ChEBI" id="CHEBI:29105"/>
    </ligand>
</feature>
<evidence type="ECO:0000256" key="2">
    <source>
        <dbReference type="SAM" id="MobiDB-lite"/>
    </source>
</evidence>
<evidence type="ECO:0000313" key="4">
    <source>
        <dbReference type="Proteomes" id="UP000604825"/>
    </source>
</evidence>
<feature type="compositionally biased region" description="Low complexity" evidence="2">
    <location>
        <begin position="51"/>
        <end position="66"/>
    </location>
</feature>
<dbReference type="EMBL" id="CAJGYO010000003">
    <property type="protein sequence ID" value="CAD6219264.1"/>
    <property type="molecule type" value="Genomic_DNA"/>
</dbReference>
<dbReference type="Gene3D" id="1.10.340.30">
    <property type="entry name" value="Hypothetical protein, domain 2"/>
    <property type="match status" value="1"/>
</dbReference>
<dbReference type="GO" id="GO:0006284">
    <property type="term" value="P:base-excision repair"/>
    <property type="evidence" value="ECO:0007669"/>
    <property type="project" value="InterPro"/>
</dbReference>
<feature type="region of interest" description="Disordered" evidence="2">
    <location>
        <begin position="109"/>
        <end position="145"/>
    </location>
</feature>